<dbReference type="SUPFAM" id="SSF54427">
    <property type="entry name" value="NTF2-like"/>
    <property type="match status" value="1"/>
</dbReference>
<accession>A0A934PZC4</accession>
<dbReference type="RefSeq" id="WP_200786401.1">
    <property type="nucleotide sequence ID" value="NZ_JAEDAO010000001.1"/>
</dbReference>
<dbReference type="Gene3D" id="3.10.450.50">
    <property type="match status" value="1"/>
</dbReference>
<protein>
    <submittedName>
        <fullName evidence="2">Nuclear transport factor 2 family protein</fullName>
    </submittedName>
</protein>
<dbReference type="InterPro" id="IPR032710">
    <property type="entry name" value="NTF2-like_dom_sf"/>
</dbReference>
<organism evidence="2 3">
    <name type="scientific">Ramlibacter algicola</name>
    <dbReference type="NCBI Taxonomy" id="2795217"/>
    <lineage>
        <taxon>Bacteria</taxon>
        <taxon>Pseudomonadati</taxon>
        <taxon>Pseudomonadota</taxon>
        <taxon>Betaproteobacteria</taxon>
        <taxon>Burkholderiales</taxon>
        <taxon>Comamonadaceae</taxon>
        <taxon>Ramlibacter</taxon>
    </lineage>
</organism>
<name>A0A934PZC4_9BURK</name>
<comment type="caution">
    <text evidence="2">The sequence shown here is derived from an EMBL/GenBank/DDBJ whole genome shotgun (WGS) entry which is preliminary data.</text>
</comment>
<dbReference type="InterPro" id="IPR037401">
    <property type="entry name" value="SnoaL-like"/>
</dbReference>
<dbReference type="EMBL" id="JAEDAO010000001">
    <property type="protein sequence ID" value="MBK0391596.1"/>
    <property type="molecule type" value="Genomic_DNA"/>
</dbReference>
<dbReference type="Pfam" id="PF12680">
    <property type="entry name" value="SnoaL_2"/>
    <property type="match status" value="1"/>
</dbReference>
<evidence type="ECO:0000313" key="3">
    <source>
        <dbReference type="Proteomes" id="UP000617041"/>
    </source>
</evidence>
<feature type="domain" description="SnoaL-like" evidence="1">
    <location>
        <begin position="9"/>
        <end position="112"/>
    </location>
</feature>
<dbReference type="Proteomes" id="UP000617041">
    <property type="component" value="Unassembled WGS sequence"/>
</dbReference>
<dbReference type="AlphaFoldDB" id="A0A934PZC4"/>
<evidence type="ECO:0000313" key="2">
    <source>
        <dbReference type="EMBL" id="MBK0391596.1"/>
    </source>
</evidence>
<evidence type="ECO:0000259" key="1">
    <source>
        <dbReference type="Pfam" id="PF12680"/>
    </source>
</evidence>
<keyword evidence="3" id="KW-1185">Reference proteome</keyword>
<sequence>MPITVDDLQAFAEAWNRHDADALMEFMAPDCVFEASAGPDVCGTAAIGREAVRAAFCAVWATFPDAQWRSPRHFVCGDRGVSEWTFTGTQADGSWVEVKGCDVFTFRDGKIAVKNSYRKNRPPLPPRAGA</sequence>
<reference evidence="2" key="1">
    <citation type="submission" date="2020-12" db="EMBL/GenBank/DDBJ databases">
        <title>Ramlibacter sp. nov., isolated from a freshwater alga, Cryptomonas.</title>
        <authorList>
            <person name="Kim H.M."/>
            <person name="Jeon C.O."/>
        </authorList>
    </citation>
    <scope>NUCLEOTIDE SEQUENCE</scope>
    <source>
        <strain evidence="2">CrO1</strain>
    </source>
</reference>
<gene>
    <name evidence="2" type="ORF">I8E28_03255</name>
</gene>
<proteinExistence type="predicted"/>